<gene>
    <name evidence="6" type="ORF">CTI12_AA217960</name>
    <name evidence="5" type="ORF">CTI12_AA361370</name>
</gene>
<organism evidence="6 7">
    <name type="scientific">Artemisia annua</name>
    <name type="common">Sweet wormwood</name>
    <dbReference type="NCBI Taxonomy" id="35608"/>
    <lineage>
        <taxon>Eukaryota</taxon>
        <taxon>Viridiplantae</taxon>
        <taxon>Streptophyta</taxon>
        <taxon>Embryophyta</taxon>
        <taxon>Tracheophyta</taxon>
        <taxon>Spermatophyta</taxon>
        <taxon>Magnoliopsida</taxon>
        <taxon>eudicotyledons</taxon>
        <taxon>Gunneridae</taxon>
        <taxon>Pentapetalae</taxon>
        <taxon>asterids</taxon>
        <taxon>campanulids</taxon>
        <taxon>Asterales</taxon>
        <taxon>Asteraceae</taxon>
        <taxon>Asteroideae</taxon>
        <taxon>Anthemideae</taxon>
        <taxon>Artemisiinae</taxon>
        <taxon>Artemisia</taxon>
    </lineage>
</organism>
<evidence type="ECO:0000313" key="7">
    <source>
        <dbReference type="Proteomes" id="UP000245207"/>
    </source>
</evidence>
<feature type="region of interest" description="Disordered" evidence="3">
    <location>
        <begin position="1"/>
        <end position="21"/>
    </location>
</feature>
<proteinExistence type="inferred from homology"/>
<protein>
    <recommendedName>
        <fullName evidence="4">LOB domain-containing protein</fullName>
    </recommendedName>
</protein>
<evidence type="ECO:0000256" key="1">
    <source>
        <dbReference type="ARBA" id="ARBA00005474"/>
    </source>
</evidence>
<feature type="compositionally biased region" description="Low complexity" evidence="3">
    <location>
        <begin position="1"/>
        <end position="15"/>
    </location>
</feature>
<dbReference type="PROSITE" id="PS50891">
    <property type="entry name" value="LOB"/>
    <property type="match status" value="1"/>
</dbReference>
<keyword evidence="7" id="KW-1185">Reference proteome</keyword>
<dbReference type="Proteomes" id="UP000245207">
    <property type="component" value="Unassembled WGS sequence"/>
</dbReference>
<evidence type="ECO:0000313" key="6">
    <source>
        <dbReference type="EMBL" id="PWA77595.1"/>
    </source>
</evidence>
<keyword evidence="2" id="KW-0175">Coiled coil</keyword>
<dbReference type="OrthoDB" id="1937566at2759"/>
<dbReference type="InterPro" id="IPR004883">
    <property type="entry name" value="LOB"/>
</dbReference>
<accession>A0A2U1NVQ0</accession>
<dbReference type="Pfam" id="PF03195">
    <property type="entry name" value="LOB"/>
    <property type="match status" value="1"/>
</dbReference>
<dbReference type="EMBL" id="PKPP01004864">
    <property type="protein sequence ID" value="PWA62469.1"/>
    <property type="molecule type" value="Genomic_DNA"/>
</dbReference>
<feature type="domain" description="LOB" evidence="4">
    <location>
        <begin position="22"/>
        <end position="124"/>
    </location>
</feature>
<dbReference type="STRING" id="35608.A0A2U1NVQ0"/>
<evidence type="ECO:0000313" key="5">
    <source>
        <dbReference type="EMBL" id="PWA62469.1"/>
    </source>
</evidence>
<evidence type="ECO:0000259" key="4">
    <source>
        <dbReference type="PROSITE" id="PS50891"/>
    </source>
</evidence>
<evidence type="ECO:0000256" key="2">
    <source>
        <dbReference type="SAM" id="Coils"/>
    </source>
</evidence>
<name>A0A2U1NVQ0_ARTAN</name>
<comment type="similarity">
    <text evidence="1">Belongs to the LOB domain-containing protein family.</text>
</comment>
<dbReference type="AlphaFoldDB" id="A0A2U1NVQ0"/>
<sequence>MTTHNNNHNNKNPTPRSKYTKSNCSVCRYQHRKCDAHCILAPYFPYVLEQHFKNAHKLFGVSKLINMIKNLNDQELKDATMHTVIYESNARAKDQVGGCYKIVLELEQRIREAESELEFVKQQLEVCKTVGVQEQIHIIDYEWFDIDDLEDMIICG</sequence>
<feature type="coiled-coil region" evidence="2">
    <location>
        <begin position="103"/>
        <end position="130"/>
    </location>
</feature>
<comment type="caution">
    <text evidence="6">The sequence shown here is derived from an EMBL/GenBank/DDBJ whole genome shotgun (WGS) entry which is preliminary data.</text>
</comment>
<dbReference type="EMBL" id="PKPP01002103">
    <property type="protein sequence ID" value="PWA77595.1"/>
    <property type="molecule type" value="Genomic_DNA"/>
</dbReference>
<reference evidence="6 7" key="1">
    <citation type="journal article" date="2018" name="Mol. Plant">
        <title>The genome of Artemisia annua provides insight into the evolution of Asteraceae family and artemisinin biosynthesis.</title>
        <authorList>
            <person name="Shen Q."/>
            <person name="Zhang L."/>
            <person name="Liao Z."/>
            <person name="Wang S."/>
            <person name="Yan T."/>
            <person name="Shi P."/>
            <person name="Liu M."/>
            <person name="Fu X."/>
            <person name="Pan Q."/>
            <person name="Wang Y."/>
            <person name="Lv Z."/>
            <person name="Lu X."/>
            <person name="Zhang F."/>
            <person name="Jiang W."/>
            <person name="Ma Y."/>
            <person name="Chen M."/>
            <person name="Hao X."/>
            <person name="Li L."/>
            <person name="Tang Y."/>
            <person name="Lv G."/>
            <person name="Zhou Y."/>
            <person name="Sun X."/>
            <person name="Brodelius P.E."/>
            <person name="Rose J.K.C."/>
            <person name="Tang K."/>
        </authorList>
    </citation>
    <scope>NUCLEOTIDE SEQUENCE [LARGE SCALE GENOMIC DNA]</scope>
    <source>
        <strain evidence="7">cv. Huhao1</strain>
        <tissue evidence="6">Leaf</tissue>
    </source>
</reference>
<dbReference type="PANTHER" id="PTHR31301">
    <property type="entry name" value="LOB DOMAIN-CONTAINING PROTEIN 4-RELATED"/>
    <property type="match status" value="1"/>
</dbReference>
<dbReference type="PANTHER" id="PTHR31301:SF67">
    <property type="entry name" value="LOB DOMAIN-CONTAINING PROTEIN 22"/>
    <property type="match status" value="1"/>
</dbReference>
<evidence type="ECO:0000256" key="3">
    <source>
        <dbReference type="SAM" id="MobiDB-lite"/>
    </source>
</evidence>